<proteinExistence type="predicted"/>
<gene>
    <name evidence="2" type="ORF">AK812_SmicGene6753</name>
</gene>
<feature type="compositionally biased region" description="Basic and acidic residues" evidence="1">
    <location>
        <begin position="421"/>
        <end position="436"/>
    </location>
</feature>
<keyword evidence="3" id="KW-1185">Reference proteome</keyword>
<organism evidence="2 3">
    <name type="scientific">Symbiodinium microadriaticum</name>
    <name type="common">Dinoflagellate</name>
    <name type="synonym">Zooxanthella microadriatica</name>
    <dbReference type="NCBI Taxonomy" id="2951"/>
    <lineage>
        <taxon>Eukaryota</taxon>
        <taxon>Sar</taxon>
        <taxon>Alveolata</taxon>
        <taxon>Dinophyceae</taxon>
        <taxon>Suessiales</taxon>
        <taxon>Symbiodiniaceae</taxon>
        <taxon>Symbiodinium</taxon>
    </lineage>
</organism>
<dbReference type="Proteomes" id="UP000186817">
    <property type="component" value="Unassembled WGS sequence"/>
</dbReference>
<dbReference type="OrthoDB" id="10299339at2759"/>
<evidence type="ECO:0000313" key="2">
    <source>
        <dbReference type="EMBL" id="OLQ09656.1"/>
    </source>
</evidence>
<dbReference type="AlphaFoldDB" id="A0A1Q9EQE1"/>
<feature type="region of interest" description="Disordered" evidence="1">
    <location>
        <begin position="421"/>
        <end position="443"/>
    </location>
</feature>
<feature type="region of interest" description="Disordered" evidence="1">
    <location>
        <begin position="355"/>
        <end position="376"/>
    </location>
</feature>
<evidence type="ECO:0000313" key="3">
    <source>
        <dbReference type="Proteomes" id="UP000186817"/>
    </source>
</evidence>
<feature type="compositionally biased region" description="Acidic residues" evidence="1">
    <location>
        <begin position="363"/>
        <end position="374"/>
    </location>
</feature>
<dbReference type="EMBL" id="LSRX01000093">
    <property type="protein sequence ID" value="OLQ09656.1"/>
    <property type="molecule type" value="Genomic_DNA"/>
</dbReference>
<accession>A0A1Q9EQE1</accession>
<name>A0A1Q9EQE1_SYMMI</name>
<protein>
    <submittedName>
        <fullName evidence="2">Uncharacterized protein</fullName>
    </submittedName>
</protein>
<comment type="caution">
    <text evidence="2">The sequence shown here is derived from an EMBL/GenBank/DDBJ whole genome shotgun (WGS) entry which is preliminary data.</text>
</comment>
<reference evidence="2 3" key="1">
    <citation type="submission" date="2016-02" db="EMBL/GenBank/DDBJ databases">
        <title>Genome analysis of coral dinoflagellate symbionts highlights evolutionary adaptations to a symbiotic lifestyle.</title>
        <authorList>
            <person name="Aranda M."/>
            <person name="Li Y."/>
            <person name="Liew Y.J."/>
            <person name="Baumgarten S."/>
            <person name="Simakov O."/>
            <person name="Wilson M."/>
            <person name="Piel J."/>
            <person name="Ashoor H."/>
            <person name="Bougouffa S."/>
            <person name="Bajic V.B."/>
            <person name="Ryu T."/>
            <person name="Ravasi T."/>
            <person name="Bayer T."/>
            <person name="Micklem G."/>
            <person name="Kim H."/>
            <person name="Bhak J."/>
            <person name="Lajeunesse T.C."/>
            <person name="Voolstra C.R."/>
        </authorList>
    </citation>
    <scope>NUCLEOTIDE SEQUENCE [LARGE SCALE GENOMIC DNA]</scope>
    <source>
        <strain evidence="2 3">CCMP2467</strain>
    </source>
</reference>
<sequence length="479" mass="54195">MGDALAAKPAKGASELRFLLAQHKVADDIQGELYENGVDTDSFSIDPTESLKLRAQAAGVVVAWKTAISRVERQAEAEAAHEVRDIAKPIPSTDHISMRQAFSAKFGELEDKHIPAKEFIEKKLGELESGEFRAEPLTEIISRDEVDPDTLLPHWDAKGTLSLKKGGSKTAMPSRPEQLRLRLTVLQNTLIMIQLRHGTFALFEKYKEYPFGDYCYGLRFSEDSGSLAPPSSLVLSYEHAIRKHAHKVMATAGYSFGAALVHAYTRLVIPWSLFQYLAMSQRPLSGFQSWGKVGVVYIRRVAQDIIHGAQQRNFMDRIKEVNLGNPWLLDLNSYYPEPSHAETPMSQALDNTITQAKDRPDQEAEEEESDMELTAEERAEVARIEEECSELERRRGVTWTQEEVDGCLTMEQFLDYLEARGDNQPDYNDQQRRDPGDPVCRNKSAGCTTPRSILWDALLYRTEFFDIAYYHRCRAASRS</sequence>
<evidence type="ECO:0000256" key="1">
    <source>
        <dbReference type="SAM" id="MobiDB-lite"/>
    </source>
</evidence>